<dbReference type="Proteomes" id="UP001222800">
    <property type="component" value="Chromosome"/>
</dbReference>
<feature type="signal peptide" evidence="1">
    <location>
        <begin position="1"/>
        <end position="31"/>
    </location>
</feature>
<organism evidence="2 3">
    <name type="scientific">Tepidibacter hydrothermalis</name>
    <dbReference type="NCBI Taxonomy" id="3036126"/>
    <lineage>
        <taxon>Bacteria</taxon>
        <taxon>Bacillati</taxon>
        <taxon>Bacillota</taxon>
        <taxon>Clostridia</taxon>
        <taxon>Peptostreptococcales</taxon>
        <taxon>Peptostreptococcaceae</taxon>
        <taxon>Tepidibacter</taxon>
    </lineage>
</organism>
<name>A0ABY8EBI7_9FIRM</name>
<sequence length="283" mass="31949">MNKRSTIKKVSAFLITGALALGTIGYTNVNAENNTFKVGEKFTVADMKMGNDAYVIDYKLEDVTGDKVKDNIVLVGNKEDKEAMFVDNLNIIVQDGKTKKYTKATYEYFGGYDCEDMMFIGDFNGDKVNDVMVSAPTGGSGGIVEHMIATFKDHKPSVIFTDKDNEGLKIDGKYVDGYKAEVEFKDLNKKIELDLSANKKYYEDSNIYDKKGKLLDEVKPWINAFSKVEPIDYDCDGSYELHTYQRIAGTCNADTISYLESVLKFENNKWNTKELNYSTYLVK</sequence>
<reference evidence="2 3" key="1">
    <citation type="submission" date="2023-03" db="EMBL/GenBank/DDBJ databases">
        <title>Complete genome sequence of Tepidibacter sp. SWIR-1, isolated from a deep-sea hydrothermal vent.</title>
        <authorList>
            <person name="Li X."/>
        </authorList>
    </citation>
    <scope>NUCLEOTIDE SEQUENCE [LARGE SCALE GENOMIC DNA]</scope>
    <source>
        <strain evidence="2 3">SWIR-1</strain>
    </source>
</reference>
<gene>
    <name evidence="2" type="ORF">P4S50_18570</name>
</gene>
<dbReference type="RefSeq" id="WP_277732301.1">
    <property type="nucleotide sequence ID" value="NZ_CP120733.1"/>
</dbReference>
<evidence type="ECO:0000313" key="3">
    <source>
        <dbReference type="Proteomes" id="UP001222800"/>
    </source>
</evidence>
<feature type="chain" id="PRO_5046290129" description="FG-GAP repeat protein" evidence="1">
    <location>
        <begin position="32"/>
        <end position="283"/>
    </location>
</feature>
<protein>
    <recommendedName>
        <fullName evidence="4">FG-GAP repeat protein</fullName>
    </recommendedName>
</protein>
<proteinExistence type="predicted"/>
<evidence type="ECO:0000256" key="1">
    <source>
        <dbReference type="SAM" id="SignalP"/>
    </source>
</evidence>
<evidence type="ECO:0008006" key="4">
    <source>
        <dbReference type="Google" id="ProtNLM"/>
    </source>
</evidence>
<keyword evidence="1" id="KW-0732">Signal</keyword>
<keyword evidence="3" id="KW-1185">Reference proteome</keyword>
<dbReference type="EMBL" id="CP120733">
    <property type="protein sequence ID" value="WFD10326.1"/>
    <property type="molecule type" value="Genomic_DNA"/>
</dbReference>
<dbReference type="SUPFAM" id="SSF69318">
    <property type="entry name" value="Integrin alpha N-terminal domain"/>
    <property type="match status" value="1"/>
</dbReference>
<evidence type="ECO:0000313" key="2">
    <source>
        <dbReference type="EMBL" id="WFD10326.1"/>
    </source>
</evidence>
<accession>A0ABY8EBI7</accession>
<dbReference type="InterPro" id="IPR028994">
    <property type="entry name" value="Integrin_alpha_N"/>
</dbReference>